<reference evidence="2 3" key="1">
    <citation type="submission" date="2023-03" db="EMBL/GenBank/DDBJ databases">
        <title>Bacillus Genome Sequencing.</title>
        <authorList>
            <person name="Dunlap C."/>
        </authorList>
    </citation>
    <scope>NUCLEOTIDE SEQUENCE [LARGE SCALE GENOMIC DNA]</scope>
    <source>
        <strain evidence="2 3">BD-525</strain>
    </source>
</reference>
<dbReference type="Gene3D" id="3.10.180.10">
    <property type="entry name" value="2,3-Dihydroxybiphenyl 1,2-Dioxygenase, domain 1"/>
    <property type="match status" value="1"/>
</dbReference>
<dbReference type="EMBL" id="JARLKZ010000021">
    <property type="protein sequence ID" value="MEC0243109.1"/>
    <property type="molecule type" value="Genomic_DNA"/>
</dbReference>
<feature type="domain" description="VOC" evidence="1">
    <location>
        <begin position="2"/>
        <end position="115"/>
    </location>
</feature>
<dbReference type="PROSITE" id="PS51819">
    <property type="entry name" value="VOC"/>
    <property type="match status" value="1"/>
</dbReference>
<keyword evidence="2" id="KW-0560">Oxidoreductase</keyword>
<evidence type="ECO:0000313" key="2">
    <source>
        <dbReference type="EMBL" id="MEC0243109.1"/>
    </source>
</evidence>
<evidence type="ECO:0000313" key="3">
    <source>
        <dbReference type="Proteomes" id="UP001344632"/>
    </source>
</evidence>
<dbReference type="Proteomes" id="UP001344632">
    <property type="component" value="Unassembled WGS sequence"/>
</dbReference>
<dbReference type="InterPro" id="IPR037523">
    <property type="entry name" value="VOC_core"/>
</dbReference>
<protein>
    <submittedName>
        <fullName evidence="2">Ring-cleaving dioxygenase</fullName>
    </submittedName>
</protein>
<keyword evidence="3" id="KW-1185">Reference proteome</keyword>
<sequence>MHFNEIKLKTAELEPLKHFYMDTLELPVVEDQDGFFSVRIGQTRLTFEQAKQGQPFYHYAFNIPENQFKEAKVWLLDKVELNREEGEDEADFESWNAHAVYFEDPAGNIVELIARHNLDNASEGPFTSESLLCVSEIGIVRDEVPLFVEEMQSEGFSKWREGSDSFVPVGDEHGLFIIVKKDRRWYFAEKDSEIFPVTVCVSGHGSMNFN</sequence>
<comment type="caution">
    <text evidence="2">The sequence shown here is derived from an EMBL/GenBank/DDBJ whole genome shotgun (WGS) entry which is preliminary data.</text>
</comment>
<dbReference type="RefSeq" id="WP_326090842.1">
    <property type="nucleotide sequence ID" value="NZ_JARLKZ010000021.1"/>
</dbReference>
<dbReference type="InterPro" id="IPR029068">
    <property type="entry name" value="Glyas_Bleomycin-R_OHBP_Dase"/>
</dbReference>
<name>A0ABU6GTM7_9BACL</name>
<dbReference type="SUPFAM" id="SSF54593">
    <property type="entry name" value="Glyoxalase/Bleomycin resistance protein/Dihydroxybiphenyl dioxygenase"/>
    <property type="match status" value="1"/>
</dbReference>
<organism evidence="2 3">
    <name type="scientific">Paenibacillus dokdonensis</name>
    <dbReference type="NCBI Taxonomy" id="2567944"/>
    <lineage>
        <taxon>Bacteria</taxon>
        <taxon>Bacillati</taxon>
        <taxon>Bacillota</taxon>
        <taxon>Bacilli</taxon>
        <taxon>Bacillales</taxon>
        <taxon>Paenibacillaceae</taxon>
        <taxon>Paenibacillus</taxon>
    </lineage>
</organism>
<accession>A0ABU6GTM7</accession>
<keyword evidence="2" id="KW-0223">Dioxygenase</keyword>
<proteinExistence type="predicted"/>
<gene>
    <name evidence="2" type="ORF">P4H66_25180</name>
</gene>
<evidence type="ECO:0000259" key="1">
    <source>
        <dbReference type="PROSITE" id="PS51819"/>
    </source>
</evidence>
<dbReference type="GO" id="GO:0051213">
    <property type="term" value="F:dioxygenase activity"/>
    <property type="evidence" value="ECO:0007669"/>
    <property type="project" value="UniProtKB-KW"/>
</dbReference>